<keyword evidence="6 11" id="KW-0732">Signal</keyword>
<dbReference type="GO" id="GO:0005615">
    <property type="term" value="C:extracellular space"/>
    <property type="evidence" value="ECO:0007669"/>
    <property type="project" value="UniProtKB-KW"/>
</dbReference>
<dbReference type="AlphaFoldDB" id="A0ABD1J5F9"/>
<evidence type="ECO:0000256" key="1">
    <source>
        <dbReference type="ARBA" id="ARBA00004236"/>
    </source>
</evidence>
<evidence type="ECO:0000256" key="2">
    <source>
        <dbReference type="ARBA" id="ARBA00004613"/>
    </source>
</evidence>
<comment type="similarity">
    <text evidence="9">Belongs to the ALKAL family.</text>
</comment>
<dbReference type="PANTHER" id="PTHR28676:SF2">
    <property type="entry name" value="ALK AND LTK LIGAND 2"/>
    <property type="match status" value="1"/>
</dbReference>
<evidence type="ECO:0000256" key="6">
    <source>
        <dbReference type="ARBA" id="ARBA00022729"/>
    </source>
</evidence>
<dbReference type="InterPro" id="IPR029364">
    <property type="entry name" value="ALKL1/2"/>
</dbReference>
<name>A0ABD1J5F9_9TELE</name>
<keyword evidence="13" id="KW-1185">Reference proteome</keyword>
<dbReference type="EMBL" id="JBHFQA010000019">
    <property type="protein sequence ID" value="KAL2082377.1"/>
    <property type="molecule type" value="Genomic_DNA"/>
</dbReference>
<keyword evidence="5" id="KW-0964">Secreted</keyword>
<evidence type="ECO:0000256" key="3">
    <source>
        <dbReference type="ARBA" id="ARBA00022475"/>
    </source>
</evidence>
<keyword evidence="8" id="KW-1015">Disulfide bond</keyword>
<protein>
    <submittedName>
        <fullName evidence="12">Uncharacterized protein</fullName>
    </submittedName>
</protein>
<feature type="region of interest" description="Disordered" evidence="10">
    <location>
        <begin position="55"/>
        <end position="80"/>
    </location>
</feature>
<keyword evidence="7" id="KW-0472">Membrane</keyword>
<sequence length="165" mass="18748">MFGLRTMPLLALALITLTSARCQSSSARQGKGAAVSDAHKSFYLRIKDLVKHVEESGGTKNAAQSTVISESPTERGSHYTKENGDQVMEVFPRDLRKKDRFLKHMTGHIIISHKCRKQFFRIYYSRECTVKSLLKRCVRLLQRLAGSPRCKDGVEIQYSSQTRQI</sequence>
<evidence type="ECO:0000256" key="9">
    <source>
        <dbReference type="ARBA" id="ARBA00033741"/>
    </source>
</evidence>
<evidence type="ECO:0000256" key="10">
    <source>
        <dbReference type="SAM" id="MobiDB-lite"/>
    </source>
</evidence>
<dbReference type="Pfam" id="PF15129">
    <property type="entry name" value="ALKL1_2"/>
    <property type="match status" value="1"/>
</dbReference>
<accession>A0ABD1J5F9</accession>
<evidence type="ECO:0000256" key="8">
    <source>
        <dbReference type="ARBA" id="ARBA00023157"/>
    </source>
</evidence>
<feature type="signal peptide" evidence="11">
    <location>
        <begin position="1"/>
        <end position="22"/>
    </location>
</feature>
<comment type="caution">
    <text evidence="12">The sequence shown here is derived from an EMBL/GenBank/DDBJ whole genome shotgun (WGS) entry which is preliminary data.</text>
</comment>
<evidence type="ECO:0000256" key="4">
    <source>
        <dbReference type="ARBA" id="ARBA00022514"/>
    </source>
</evidence>
<evidence type="ECO:0000313" key="13">
    <source>
        <dbReference type="Proteomes" id="UP001591681"/>
    </source>
</evidence>
<feature type="compositionally biased region" description="Polar residues" evidence="10">
    <location>
        <begin position="58"/>
        <end position="71"/>
    </location>
</feature>
<reference evidence="12 13" key="1">
    <citation type="submission" date="2024-09" db="EMBL/GenBank/DDBJ databases">
        <title>A chromosome-level genome assembly of Gray's grenadier anchovy, Coilia grayii.</title>
        <authorList>
            <person name="Fu Z."/>
        </authorList>
    </citation>
    <scope>NUCLEOTIDE SEQUENCE [LARGE SCALE GENOMIC DNA]</scope>
    <source>
        <strain evidence="12">G4</strain>
        <tissue evidence="12">Muscle</tissue>
    </source>
</reference>
<evidence type="ECO:0000256" key="7">
    <source>
        <dbReference type="ARBA" id="ARBA00023136"/>
    </source>
</evidence>
<keyword evidence="3" id="KW-1003">Cell membrane</keyword>
<gene>
    <name evidence="12" type="ORF">ACEWY4_022195</name>
</gene>
<proteinExistence type="inferred from homology"/>
<dbReference type="GO" id="GO:0005125">
    <property type="term" value="F:cytokine activity"/>
    <property type="evidence" value="ECO:0007669"/>
    <property type="project" value="UniProtKB-KW"/>
</dbReference>
<dbReference type="GO" id="GO:0005886">
    <property type="term" value="C:plasma membrane"/>
    <property type="evidence" value="ECO:0007669"/>
    <property type="project" value="UniProtKB-SubCell"/>
</dbReference>
<comment type="subcellular location">
    <subcellularLocation>
        <location evidence="1">Cell membrane</location>
    </subcellularLocation>
    <subcellularLocation>
        <location evidence="2">Secreted</location>
    </subcellularLocation>
</comment>
<dbReference type="Proteomes" id="UP001591681">
    <property type="component" value="Unassembled WGS sequence"/>
</dbReference>
<keyword evidence="4" id="KW-0202">Cytokine</keyword>
<evidence type="ECO:0000256" key="5">
    <source>
        <dbReference type="ARBA" id="ARBA00022525"/>
    </source>
</evidence>
<dbReference type="PANTHER" id="PTHR28676">
    <property type="entry name" value="ALK AND LTK LIGAND 2-RELATED"/>
    <property type="match status" value="1"/>
</dbReference>
<evidence type="ECO:0000256" key="11">
    <source>
        <dbReference type="SAM" id="SignalP"/>
    </source>
</evidence>
<evidence type="ECO:0000313" key="12">
    <source>
        <dbReference type="EMBL" id="KAL2082377.1"/>
    </source>
</evidence>
<organism evidence="12 13">
    <name type="scientific">Coilia grayii</name>
    <name type="common">Gray's grenadier anchovy</name>
    <dbReference type="NCBI Taxonomy" id="363190"/>
    <lineage>
        <taxon>Eukaryota</taxon>
        <taxon>Metazoa</taxon>
        <taxon>Chordata</taxon>
        <taxon>Craniata</taxon>
        <taxon>Vertebrata</taxon>
        <taxon>Euteleostomi</taxon>
        <taxon>Actinopterygii</taxon>
        <taxon>Neopterygii</taxon>
        <taxon>Teleostei</taxon>
        <taxon>Clupei</taxon>
        <taxon>Clupeiformes</taxon>
        <taxon>Clupeoidei</taxon>
        <taxon>Engraulidae</taxon>
        <taxon>Coilinae</taxon>
        <taxon>Coilia</taxon>
    </lineage>
</organism>
<dbReference type="GO" id="GO:0030298">
    <property type="term" value="F:receptor signaling protein tyrosine kinase activator activity"/>
    <property type="evidence" value="ECO:0007669"/>
    <property type="project" value="UniProtKB-ARBA"/>
</dbReference>
<feature type="chain" id="PRO_5044745365" evidence="11">
    <location>
        <begin position="23"/>
        <end position="165"/>
    </location>
</feature>